<accession>A0A5C5VHU3</accession>
<keyword evidence="2" id="KW-1185">Reference proteome</keyword>
<evidence type="ECO:0000313" key="1">
    <source>
        <dbReference type="EMBL" id="TWT38178.1"/>
    </source>
</evidence>
<proteinExistence type="predicted"/>
<reference evidence="1 2" key="1">
    <citation type="submission" date="2019-02" db="EMBL/GenBank/DDBJ databases">
        <title>Deep-cultivation of Planctomycetes and their phenomic and genomic characterization uncovers novel biology.</title>
        <authorList>
            <person name="Wiegand S."/>
            <person name="Jogler M."/>
            <person name="Boedeker C."/>
            <person name="Pinto D."/>
            <person name="Vollmers J."/>
            <person name="Rivas-Marin E."/>
            <person name="Kohn T."/>
            <person name="Peeters S.H."/>
            <person name="Heuer A."/>
            <person name="Rast P."/>
            <person name="Oberbeckmann S."/>
            <person name="Bunk B."/>
            <person name="Jeske O."/>
            <person name="Meyerdierks A."/>
            <person name="Storesund J.E."/>
            <person name="Kallscheuer N."/>
            <person name="Luecker S."/>
            <person name="Lage O.M."/>
            <person name="Pohl T."/>
            <person name="Merkel B.J."/>
            <person name="Hornburger P."/>
            <person name="Mueller R.-W."/>
            <person name="Bruemmer F."/>
            <person name="Labrenz M."/>
            <person name="Spormann A.M."/>
            <person name="Op Den Camp H."/>
            <person name="Overmann J."/>
            <person name="Amann R."/>
            <person name="Jetten M.S.M."/>
            <person name="Mascher T."/>
            <person name="Medema M.H."/>
            <person name="Devos D.P."/>
            <person name="Kaster A.-K."/>
            <person name="Ovreas L."/>
            <person name="Rohde M."/>
            <person name="Galperin M.Y."/>
            <person name="Jogler C."/>
        </authorList>
    </citation>
    <scope>NUCLEOTIDE SEQUENCE [LARGE SCALE GENOMIC DNA]</scope>
    <source>
        <strain evidence="1 2">KOR34</strain>
    </source>
</reference>
<dbReference type="EMBL" id="SIHJ01000001">
    <property type="protein sequence ID" value="TWT38178.1"/>
    <property type="molecule type" value="Genomic_DNA"/>
</dbReference>
<dbReference type="Proteomes" id="UP000316714">
    <property type="component" value="Unassembled WGS sequence"/>
</dbReference>
<sequence length="275" mass="30876">MHASWKKHRLRSQVEISAERYCEVILTTILLQLIGCSGVILQQPIGPPAGERTAAGVRLVDIFDGVWVGEKELKNIKDAQTTDFGPLADADMARATRESRGYGKTDEAFLLKYRGDGRVVAAVPNWDGEQIRLWNDELLIFEIDGELYGHHEVKREGGDRKNPRDGGEVVGRYFVVLIRPDKNALHTYLPNASHVAAAVERGELAGHVNWDLDDDEPSVSSVVLTGDPAAQAKVFTADRVEEFFNLDEPHEVFRRMIPLEYSPYREPRDGKKKTE</sequence>
<name>A0A5C5VHU3_9BACT</name>
<comment type="caution">
    <text evidence="1">The sequence shown here is derived from an EMBL/GenBank/DDBJ whole genome shotgun (WGS) entry which is preliminary data.</text>
</comment>
<organism evidence="1 2">
    <name type="scientific">Posidoniimonas corsicana</name>
    <dbReference type="NCBI Taxonomy" id="1938618"/>
    <lineage>
        <taxon>Bacteria</taxon>
        <taxon>Pseudomonadati</taxon>
        <taxon>Planctomycetota</taxon>
        <taxon>Planctomycetia</taxon>
        <taxon>Pirellulales</taxon>
        <taxon>Lacipirellulaceae</taxon>
        <taxon>Posidoniimonas</taxon>
    </lineage>
</organism>
<gene>
    <name evidence="1" type="ORF">KOR34_31460</name>
</gene>
<evidence type="ECO:0000313" key="2">
    <source>
        <dbReference type="Proteomes" id="UP000316714"/>
    </source>
</evidence>
<protein>
    <submittedName>
        <fullName evidence="1">Uncharacterized protein</fullName>
    </submittedName>
</protein>
<dbReference type="AlphaFoldDB" id="A0A5C5VHU3"/>